<evidence type="ECO:0000313" key="3">
    <source>
        <dbReference type="Proteomes" id="UP000766486"/>
    </source>
</evidence>
<organism evidence="2 3">
    <name type="scientific">Bionectria ochroleuca</name>
    <name type="common">Gliocladium roseum</name>
    <dbReference type="NCBI Taxonomy" id="29856"/>
    <lineage>
        <taxon>Eukaryota</taxon>
        <taxon>Fungi</taxon>
        <taxon>Dikarya</taxon>
        <taxon>Ascomycota</taxon>
        <taxon>Pezizomycotina</taxon>
        <taxon>Sordariomycetes</taxon>
        <taxon>Hypocreomycetidae</taxon>
        <taxon>Hypocreales</taxon>
        <taxon>Bionectriaceae</taxon>
        <taxon>Clonostachys</taxon>
    </lineage>
</organism>
<dbReference type="InterPro" id="IPR000719">
    <property type="entry name" value="Prot_kinase_dom"/>
</dbReference>
<dbReference type="EMBL" id="CABFNS010000931">
    <property type="protein sequence ID" value="VUC36654.1"/>
    <property type="molecule type" value="Genomic_DNA"/>
</dbReference>
<protein>
    <recommendedName>
        <fullName evidence="1">Protein kinase domain-containing protein</fullName>
    </recommendedName>
</protein>
<reference evidence="2 3" key="1">
    <citation type="submission" date="2019-06" db="EMBL/GenBank/DDBJ databases">
        <authorList>
            <person name="Broberg M."/>
        </authorList>
    </citation>
    <scope>NUCLEOTIDE SEQUENCE [LARGE SCALE GENOMIC DNA]</scope>
</reference>
<comment type="caution">
    <text evidence="2">The sequence shown here is derived from an EMBL/GenBank/DDBJ whole genome shotgun (WGS) entry which is preliminary data.</text>
</comment>
<dbReference type="PANTHER" id="PTHR24359">
    <property type="entry name" value="SERINE/THREONINE-PROTEIN KINASE SBK1"/>
    <property type="match status" value="1"/>
</dbReference>
<proteinExistence type="predicted"/>
<dbReference type="SMART" id="SM00220">
    <property type="entry name" value="S_TKc"/>
    <property type="match status" value="1"/>
</dbReference>
<dbReference type="SUPFAM" id="SSF56112">
    <property type="entry name" value="Protein kinase-like (PK-like)"/>
    <property type="match status" value="1"/>
</dbReference>
<dbReference type="Pfam" id="PF00069">
    <property type="entry name" value="Pkinase"/>
    <property type="match status" value="1"/>
</dbReference>
<dbReference type="CDD" id="cd00180">
    <property type="entry name" value="PKc"/>
    <property type="match status" value="1"/>
</dbReference>
<dbReference type="PROSITE" id="PS50011">
    <property type="entry name" value="PROTEIN_KINASE_DOM"/>
    <property type="match status" value="1"/>
</dbReference>
<accession>A0ABY6V349</accession>
<gene>
    <name evidence="2" type="ORF">CLO192961_LOCUS449237</name>
</gene>
<dbReference type="PANTHER" id="PTHR24359:SF1">
    <property type="entry name" value="INHIBITOR OF NUCLEAR FACTOR KAPPA-B KINASE EPSILON SUBUNIT HOMOLOG 1-RELATED"/>
    <property type="match status" value="1"/>
</dbReference>
<name>A0ABY6V349_BIOOC</name>
<evidence type="ECO:0000259" key="1">
    <source>
        <dbReference type="PROSITE" id="PS50011"/>
    </source>
</evidence>
<feature type="domain" description="Protein kinase" evidence="1">
    <location>
        <begin position="1"/>
        <end position="320"/>
    </location>
</feature>
<evidence type="ECO:0000313" key="2">
    <source>
        <dbReference type="EMBL" id="VUC36654.1"/>
    </source>
</evidence>
<keyword evidence="3" id="KW-1185">Reference proteome</keyword>
<dbReference type="Proteomes" id="UP000766486">
    <property type="component" value="Unassembled WGS sequence"/>
</dbReference>
<dbReference type="InterPro" id="IPR011009">
    <property type="entry name" value="Kinase-like_dom_sf"/>
</dbReference>
<dbReference type="Gene3D" id="1.10.510.10">
    <property type="entry name" value="Transferase(Phosphotransferase) domain 1"/>
    <property type="match status" value="1"/>
</dbReference>
<sequence>MAPVFENNSEHRELDPNVCLPFDNLDEKCHSNSSVIFQANIHKAHPIGFEGNYFENERENLDRIRGVTNNTHITKSFGSFSQGNRKFMIFPWADGGDLDNFWQEHDADKRSHELLIWSLEQMLGLAEGLQALHHEIGEKINLRHGDLKPGNILHFLPEEGRGALKITDFGISRVHSVNTFERKGIPTHTRATSPSYEAPEAVSKEKRARSRKYDIWSLGCIYLEFAIWLIHDWKSIQDFNEERKLKAYSDAFAHFYHDSNGQVEVHPKVDEKIKSLKNDPQCGDNSPLRALLDLIATHLLRVDVDARLDAEGLRKNLAAIVKKAKSE</sequence>